<feature type="domain" description="SWIM-type" evidence="3">
    <location>
        <begin position="481"/>
        <end position="513"/>
    </location>
</feature>
<keyword evidence="1" id="KW-0863">Zinc-finger</keyword>
<evidence type="ECO:0000313" key="5">
    <source>
        <dbReference type="Proteomes" id="UP001219518"/>
    </source>
</evidence>
<protein>
    <submittedName>
        <fullName evidence="4">Methionyl-tRNA formyltransferase</fullName>
    </submittedName>
</protein>
<dbReference type="Proteomes" id="UP001219518">
    <property type="component" value="Unassembled WGS sequence"/>
</dbReference>
<dbReference type="EMBL" id="JAHWGI010001404">
    <property type="protein sequence ID" value="KAK3929838.1"/>
    <property type="molecule type" value="Genomic_DNA"/>
</dbReference>
<evidence type="ECO:0000256" key="1">
    <source>
        <dbReference type="PROSITE-ProRule" id="PRU00325"/>
    </source>
</evidence>
<evidence type="ECO:0000259" key="3">
    <source>
        <dbReference type="PROSITE" id="PS50966"/>
    </source>
</evidence>
<organism evidence="4 5">
    <name type="scientific">Frankliniella fusca</name>
    <dbReference type="NCBI Taxonomy" id="407009"/>
    <lineage>
        <taxon>Eukaryota</taxon>
        <taxon>Metazoa</taxon>
        <taxon>Ecdysozoa</taxon>
        <taxon>Arthropoda</taxon>
        <taxon>Hexapoda</taxon>
        <taxon>Insecta</taxon>
        <taxon>Pterygota</taxon>
        <taxon>Neoptera</taxon>
        <taxon>Paraneoptera</taxon>
        <taxon>Thysanoptera</taxon>
        <taxon>Terebrantia</taxon>
        <taxon>Thripoidea</taxon>
        <taxon>Thripidae</taxon>
        <taxon>Frankliniella</taxon>
    </lineage>
</organism>
<dbReference type="Pfam" id="PF10551">
    <property type="entry name" value="MULE"/>
    <property type="match status" value="1"/>
</dbReference>
<dbReference type="InterPro" id="IPR007527">
    <property type="entry name" value="Znf_SWIM"/>
</dbReference>
<sequence>MKEEATASRKVEKSFRKVEAKPDNPACAEEFVQPLEVEEEAAETARYRLNIDGEMFYVGAVRVDGQVHVVFRNHKVTSSLFGEPMQGEPGLKIHVDGSFGSNPMMFVQLLLFGTCFRENMYGAYMVLMTRRKTEDYKAVFNFIKEQHPHMEVDGFMTDFERALRNGLSSAWPQVPQHGCWSHYARRIDRITSCAPLRAMKAENDNGKLLVQMVSCLPLLPTDLIQRGLDEVVWPFVAGLELEPARRVAVEALLRHVETYWLGTVGTAALSVFDLKRRTNNDAESWNGYLKREAGGIHLNPWEFVDILSKVEHRDACDFERAYLHHKKPRRDPSRKNRETAKVIQEAWKTLKDSDQETEDLRRFLRHMAHRMASFLKRSRLVSTPPPPAATAVSTPTKSLGASPALEQAKICQQQKDAMKPQVRRGKTNAISDRHKKSLKILPQDVAGEHPTWRVTAATDSSRVYTVTRTCHPYCCCIARCFKCCLLCGHMYTCTCPDVNSLCKHVHAVFRKGHFGSSCPSAETEEREATVPAMLPPCTPQQIELGDTDGLALDQVVIK</sequence>
<comment type="caution">
    <text evidence="4">The sequence shown here is derived from an EMBL/GenBank/DDBJ whole genome shotgun (WGS) entry which is preliminary data.</text>
</comment>
<dbReference type="GO" id="GO:0008270">
    <property type="term" value="F:zinc ion binding"/>
    <property type="evidence" value="ECO:0007669"/>
    <property type="project" value="UniProtKB-KW"/>
</dbReference>
<gene>
    <name evidence="4" type="ORF">KUF71_020231</name>
</gene>
<accession>A0AAE1LRW6</accession>
<reference evidence="4" key="1">
    <citation type="submission" date="2021-07" db="EMBL/GenBank/DDBJ databases">
        <authorList>
            <person name="Catto M.A."/>
            <person name="Jacobson A."/>
            <person name="Kennedy G."/>
            <person name="Labadie P."/>
            <person name="Hunt B.G."/>
            <person name="Srinivasan R."/>
        </authorList>
    </citation>
    <scope>NUCLEOTIDE SEQUENCE</scope>
    <source>
        <strain evidence="4">PL_HMW_Pooled</strain>
        <tissue evidence="4">Head</tissue>
    </source>
</reference>
<feature type="region of interest" description="Disordered" evidence="2">
    <location>
        <begin position="380"/>
        <end position="399"/>
    </location>
</feature>
<reference evidence="4" key="2">
    <citation type="journal article" date="2023" name="BMC Genomics">
        <title>Pest status, molecular evolution, and epigenetic factors derived from the genome assembly of Frankliniella fusca, a thysanopteran phytovirus vector.</title>
        <authorList>
            <person name="Catto M.A."/>
            <person name="Labadie P.E."/>
            <person name="Jacobson A.L."/>
            <person name="Kennedy G.G."/>
            <person name="Srinivasan R."/>
            <person name="Hunt B.G."/>
        </authorList>
    </citation>
    <scope>NUCLEOTIDE SEQUENCE</scope>
    <source>
        <strain evidence="4">PL_HMW_Pooled</strain>
    </source>
</reference>
<keyword evidence="5" id="KW-1185">Reference proteome</keyword>
<keyword evidence="1" id="KW-0479">Metal-binding</keyword>
<name>A0AAE1LRW6_9NEOP</name>
<dbReference type="PROSITE" id="PS50966">
    <property type="entry name" value="ZF_SWIM"/>
    <property type="match status" value="1"/>
</dbReference>
<keyword evidence="1" id="KW-0862">Zinc</keyword>
<evidence type="ECO:0000256" key="2">
    <source>
        <dbReference type="SAM" id="MobiDB-lite"/>
    </source>
</evidence>
<evidence type="ECO:0000313" key="4">
    <source>
        <dbReference type="EMBL" id="KAK3929838.1"/>
    </source>
</evidence>
<dbReference type="AlphaFoldDB" id="A0AAE1LRW6"/>
<dbReference type="InterPro" id="IPR018289">
    <property type="entry name" value="MULE_transposase_dom"/>
</dbReference>
<proteinExistence type="predicted"/>